<dbReference type="PANTHER" id="PTHR23512:SF3">
    <property type="entry name" value="MAJOR FACILITATOR SUPERFAMILY DOMAIN-CONTAINING PROTEIN 1"/>
    <property type="match status" value="1"/>
</dbReference>
<evidence type="ECO:0000256" key="6">
    <source>
        <dbReference type="ARBA" id="ARBA00022989"/>
    </source>
</evidence>
<feature type="transmembrane region" description="Helical" evidence="26">
    <location>
        <begin position="293"/>
        <end position="314"/>
    </location>
</feature>
<accession>A0A840DRJ6</accession>
<evidence type="ECO:0000313" key="29">
    <source>
        <dbReference type="Proteomes" id="UP000571183"/>
    </source>
</evidence>
<evidence type="ECO:0000256" key="21">
    <source>
        <dbReference type="ARBA" id="ARBA00044924"/>
    </source>
</evidence>
<evidence type="ECO:0000256" key="14">
    <source>
        <dbReference type="ARBA" id="ARBA00044893"/>
    </source>
</evidence>
<proteinExistence type="inferred from homology"/>
<dbReference type="CDD" id="cd06174">
    <property type="entry name" value="MFS"/>
    <property type="match status" value="1"/>
</dbReference>
<comment type="catalytic activity">
    <reaction evidence="10">
        <text>L-histidyl-glycine(out) = L-histidyl-glycine(in)</text>
        <dbReference type="Rhea" id="RHEA:79395"/>
        <dbReference type="ChEBI" id="CHEBI:229957"/>
    </reaction>
</comment>
<comment type="similarity">
    <text evidence="3">Belongs to the major facilitator superfamily.</text>
</comment>
<evidence type="ECO:0000256" key="18">
    <source>
        <dbReference type="ARBA" id="ARBA00044903"/>
    </source>
</evidence>
<evidence type="ECO:0000256" key="10">
    <source>
        <dbReference type="ARBA" id="ARBA00044878"/>
    </source>
</evidence>
<evidence type="ECO:0000256" key="17">
    <source>
        <dbReference type="ARBA" id="ARBA00044900"/>
    </source>
</evidence>
<dbReference type="InterPro" id="IPR020846">
    <property type="entry name" value="MFS_dom"/>
</dbReference>
<comment type="catalytic activity">
    <reaction evidence="9">
        <text>L-lysyl-L-alanine(out) = L-lysyl-L-alanine(in)</text>
        <dbReference type="Rhea" id="RHEA:79399"/>
        <dbReference type="ChEBI" id="CHEBI:229954"/>
    </reaction>
</comment>
<dbReference type="GO" id="GO:0005765">
    <property type="term" value="C:lysosomal membrane"/>
    <property type="evidence" value="ECO:0007669"/>
    <property type="project" value="UniProtKB-SubCell"/>
</dbReference>
<feature type="transmembrane region" description="Helical" evidence="26">
    <location>
        <begin position="7"/>
        <end position="27"/>
    </location>
</feature>
<keyword evidence="4" id="KW-0813">Transport</keyword>
<evidence type="ECO:0000256" key="8">
    <source>
        <dbReference type="ARBA" id="ARBA00023228"/>
    </source>
</evidence>
<keyword evidence="29" id="KW-1185">Reference proteome</keyword>
<comment type="subcellular location">
    <subcellularLocation>
        <location evidence="2">Cell membrane</location>
        <topology evidence="2">Multi-pass membrane protein</topology>
    </subcellularLocation>
    <subcellularLocation>
        <location evidence="1">Lysosome membrane</location>
        <topology evidence="1">Multi-pass membrane protein</topology>
    </subcellularLocation>
</comment>
<dbReference type="RefSeq" id="WP_124824413.1">
    <property type="nucleotide sequence ID" value="NZ_JACIFD010000016.1"/>
</dbReference>
<feature type="transmembrane region" description="Helical" evidence="26">
    <location>
        <begin position="353"/>
        <end position="374"/>
    </location>
</feature>
<feature type="transmembrane region" description="Helical" evidence="26">
    <location>
        <begin position="432"/>
        <end position="450"/>
    </location>
</feature>
<evidence type="ECO:0000256" key="11">
    <source>
        <dbReference type="ARBA" id="ARBA00044881"/>
    </source>
</evidence>
<evidence type="ECO:0000256" key="9">
    <source>
        <dbReference type="ARBA" id="ARBA00044876"/>
    </source>
</evidence>
<dbReference type="GO" id="GO:0022857">
    <property type="term" value="F:transmembrane transporter activity"/>
    <property type="evidence" value="ECO:0007669"/>
    <property type="project" value="InterPro"/>
</dbReference>
<evidence type="ECO:0000256" key="13">
    <source>
        <dbReference type="ARBA" id="ARBA00044891"/>
    </source>
</evidence>
<evidence type="ECO:0000256" key="2">
    <source>
        <dbReference type="ARBA" id="ARBA00004651"/>
    </source>
</evidence>
<name>A0A840DRJ6_9MICO</name>
<comment type="catalytic activity">
    <reaction evidence="16">
        <text>L-arginyl-L-alpha-amino acid(out) = L-arginyl-L-alpha-amino acid(in)</text>
        <dbReference type="Rhea" id="RHEA:79371"/>
        <dbReference type="ChEBI" id="CHEBI:84315"/>
    </reaction>
</comment>
<gene>
    <name evidence="28" type="ORF">F5897_001467</name>
</gene>
<feature type="transmembrane region" description="Helical" evidence="26">
    <location>
        <begin position="261"/>
        <end position="281"/>
    </location>
</feature>
<dbReference type="AlphaFoldDB" id="A0A840DRJ6"/>
<dbReference type="PANTHER" id="PTHR23512">
    <property type="entry name" value="MAJOR FACILITATOR SUPERFAMILY DOMAIN-CONTAINING PROTEIN 1"/>
    <property type="match status" value="1"/>
</dbReference>
<evidence type="ECO:0000313" key="28">
    <source>
        <dbReference type="EMBL" id="MBB4072139.1"/>
    </source>
</evidence>
<comment type="caution">
    <text evidence="28">The sequence shown here is derived from an EMBL/GenBank/DDBJ whole genome shotgun (WGS) entry which is preliminary data.</text>
</comment>
<dbReference type="Proteomes" id="UP000571183">
    <property type="component" value="Unassembled WGS sequence"/>
</dbReference>
<comment type="catalytic activity">
    <reaction evidence="11">
        <text>L-alpha-aminoacyl-L-arginine(out) = L-alpha-aminoacyl-L-arginine(in)</text>
        <dbReference type="Rhea" id="RHEA:79367"/>
        <dbReference type="ChEBI" id="CHEBI:229968"/>
    </reaction>
</comment>
<feature type="transmembrane region" description="Helical" evidence="26">
    <location>
        <begin position="166"/>
        <end position="188"/>
    </location>
</feature>
<feature type="transmembrane region" description="Helical" evidence="26">
    <location>
        <begin position="80"/>
        <end position="99"/>
    </location>
</feature>
<keyword evidence="5 26" id="KW-0812">Transmembrane</keyword>
<sequence length="474" mass="50327">MPRGAKVTAAVWVVWSVAIVAYALAIINRTSFARLGSTAQLHFGIEATLLSVLLVMQVAVYVVMQIPVGVLLDRFGATKVIVCGLFVMACGQLLLAYAPQVSLAVLARILVGIGDAGLFIGALRLVADWFPLRVVPMVSQFTGMLGALGQVIAVIPLANLVHNTSWVLGFLVLALATFAGTVLAAFVLRDNVSSKTVVQQLFGARSAQVKKTASGAETPQLWDSPIGHISPPTTAIPIVGPGGSGIFNAFKSLLRRPGVRLGYWVHFGTAGALHCYVLLWGNAFLTGGVGLDGTAAASLLTLTVLAAIGGGLVIGPLQARYKRHRINFTVGYIVTLALVWFAVLVWPGGQPPLWLLVVMSVVLAIGGPTCMIGFDIVRTHVHRNQIGMASGIINTGSFTAALGLLFGIGMLLDLQGAGTPESYSWDAFRVAMSLQFVFWGLAVAGILYEFPKAKRALQRRLDRAKQSEYYGYDG</sequence>
<comment type="catalytic activity">
    <reaction evidence="18">
        <text>L-arginyl-glycine(out) = L-arginyl-glycine(in)</text>
        <dbReference type="Rhea" id="RHEA:79391"/>
        <dbReference type="ChEBI" id="CHEBI:229955"/>
    </reaction>
</comment>
<evidence type="ECO:0000256" key="15">
    <source>
        <dbReference type="ARBA" id="ARBA00044898"/>
    </source>
</evidence>
<comment type="catalytic activity">
    <reaction evidence="14">
        <text>L-alpha-aminoacyl-L-lysine(out) = L-alpha-aminoacyl-L-lysine(in)</text>
        <dbReference type="Rhea" id="RHEA:79383"/>
        <dbReference type="ChEBI" id="CHEBI:229966"/>
    </reaction>
</comment>
<comment type="catalytic activity">
    <reaction evidence="15">
        <text>L-aspartyl-L-lysine(out) = L-aspartyl-L-lysine(in)</text>
        <dbReference type="Rhea" id="RHEA:79411"/>
        <dbReference type="ChEBI" id="CHEBI:229953"/>
    </reaction>
</comment>
<comment type="subunit">
    <text evidence="25">Homodimer. Interacts with lysosomal protein GLMP (via lumenal domain); the interaction starts while both proteins are still in the endoplasmic reticulum and is required for stabilization of MFSD1 in lysosomes but has no direct effect on its targeting to lysosomes or transporter activity.</text>
</comment>
<feature type="transmembrane region" description="Helical" evidence="26">
    <location>
        <begin position="326"/>
        <end position="347"/>
    </location>
</feature>
<feature type="transmembrane region" description="Helical" evidence="26">
    <location>
        <begin position="138"/>
        <end position="160"/>
    </location>
</feature>
<evidence type="ECO:0000256" key="20">
    <source>
        <dbReference type="ARBA" id="ARBA00044919"/>
    </source>
</evidence>
<evidence type="ECO:0000256" key="23">
    <source>
        <dbReference type="ARBA" id="ARBA00045018"/>
    </source>
</evidence>
<evidence type="ECO:0000259" key="27">
    <source>
        <dbReference type="PROSITE" id="PS50850"/>
    </source>
</evidence>
<comment type="catalytic activity">
    <reaction evidence="19">
        <text>L-histidyl-L-alpha-amino acid(out) = L-histidyl-L-alpha-amino acid(in)</text>
        <dbReference type="Rhea" id="RHEA:79379"/>
        <dbReference type="ChEBI" id="CHEBI:229964"/>
    </reaction>
</comment>
<dbReference type="InterPro" id="IPR011701">
    <property type="entry name" value="MFS"/>
</dbReference>
<comment type="catalytic activity">
    <reaction evidence="21">
        <text>L-lysyl-glycine(out) = L-lysyl-glycine(in)</text>
        <dbReference type="Rhea" id="RHEA:79407"/>
        <dbReference type="ChEBI" id="CHEBI:191202"/>
    </reaction>
</comment>
<dbReference type="Gene3D" id="1.20.1250.20">
    <property type="entry name" value="MFS general substrate transporter like domains"/>
    <property type="match status" value="2"/>
</dbReference>
<comment type="catalytic activity">
    <reaction evidence="12">
        <text>L-alpha-aminoacyl-L-histidine(out) = L-alpha-aminoacyl-L-histidine(in)</text>
        <dbReference type="Rhea" id="RHEA:79375"/>
        <dbReference type="ChEBI" id="CHEBI:229967"/>
    </reaction>
</comment>
<evidence type="ECO:0000256" key="25">
    <source>
        <dbReference type="ARBA" id="ARBA00046376"/>
    </source>
</evidence>
<organism evidence="28 29">
    <name type="scientific">Canibacter oris</name>
    <dbReference type="NCBI Taxonomy" id="1365628"/>
    <lineage>
        <taxon>Bacteria</taxon>
        <taxon>Bacillati</taxon>
        <taxon>Actinomycetota</taxon>
        <taxon>Actinomycetes</taxon>
        <taxon>Micrococcales</taxon>
        <taxon>Microbacteriaceae</taxon>
        <taxon>Canibacter</taxon>
    </lineage>
</organism>
<comment type="catalytic activity">
    <reaction evidence="13">
        <text>L-lysyl-L-alpha-amino acid(out) = L-lysyl-L-alpha-amino acid(in)</text>
        <dbReference type="Rhea" id="RHEA:79387"/>
        <dbReference type="ChEBI" id="CHEBI:229965"/>
    </reaction>
</comment>
<comment type="catalytic activity">
    <reaction evidence="17">
        <text>L-lysyl-L-lysine(out) = L-lysyl-L-lysine(in)</text>
        <dbReference type="Rhea" id="RHEA:79403"/>
        <dbReference type="ChEBI" id="CHEBI:229956"/>
    </reaction>
</comment>
<keyword evidence="7 26" id="KW-0472">Membrane</keyword>
<evidence type="ECO:0000256" key="19">
    <source>
        <dbReference type="ARBA" id="ARBA00044912"/>
    </source>
</evidence>
<evidence type="ECO:0000256" key="22">
    <source>
        <dbReference type="ARBA" id="ARBA00044985"/>
    </source>
</evidence>
<keyword evidence="8" id="KW-0458">Lysosome</keyword>
<evidence type="ECO:0000256" key="24">
    <source>
        <dbReference type="ARBA" id="ARBA00045709"/>
    </source>
</evidence>
<evidence type="ECO:0000256" key="1">
    <source>
        <dbReference type="ARBA" id="ARBA00004155"/>
    </source>
</evidence>
<evidence type="ECO:0000256" key="12">
    <source>
        <dbReference type="ARBA" id="ARBA00044884"/>
    </source>
</evidence>
<dbReference type="SUPFAM" id="SSF103473">
    <property type="entry name" value="MFS general substrate transporter"/>
    <property type="match status" value="1"/>
</dbReference>
<feature type="transmembrane region" description="Helical" evidence="26">
    <location>
        <begin position="47"/>
        <end position="68"/>
    </location>
</feature>
<comment type="catalytic activity">
    <reaction evidence="20">
        <text>L-alanyl-L-lysine(out) = L-alanyl-L-lysine(in)</text>
        <dbReference type="Rhea" id="RHEA:79415"/>
        <dbReference type="ChEBI" id="CHEBI:192470"/>
    </reaction>
</comment>
<dbReference type="InterPro" id="IPR036259">
    <property type="entry name" value="MFS_trans_sf"/>
</dbReference>
<feature type="domain" description="Major facilitator superfamily (MFS) profile" evidence="27">
    <location>
        <begin position="9"/>
        <end position="457"/>
    </location>
</feature>
<keyword evidence="6 26" id="KW-1133">Transmembrane helix</keyword>
<feature type="transmembrane region" description="Helical" evidence="26">
    <location>
        <begin position="386"/>
        <end position="412"/>
    </location>
</feature>
<feature type="transmembrane region" description="Helical" evidence="26">
    <location>
        <begin position="105"/>
        <end position="126"/>
    </location>
</feature>
<reference evidence="28" key="1">
    <citation type="submission" date="2020-08" db="EMBL/GenBank/DDBJ databases">
        <title>Sequencing the genomes of 1000 actinobacteria strains.</title>
        <authorList>
            <person name="Klenk H.-P."/>
        </authorList>
    </citation>
    <scope>NUCLEOTIDE SEQUENCE [LARGE SCALE GENOMIC DNA]</scope>
    <source>
        <strain evidence="28">DSM 27064</strain>
    </source>
</reference>
<evidence type="ECO:0000256" key="26">
    <source>
        <dbReference type="SAM" id="Phobius"/>
    </source>
</evidence>
<dbReference type="PROSITE" id="PS50850">
    <property type="entry name" value="MFS"/>
    <property type="match status" value="1"/>
</dbReference>
<evidence type="ECO:0000256" key="5">
    <source>
        <dbReference type="ARBA" id="ARBA00022692"/>
    </source>
</evidence>
<evidence type="ECO:0000256" key="3">
    <source>
        <dbReference type="ARBA" id="ARBA00008335"/>
    </source>
</evidence>
<evidence type="ECO:0000256" key="16">
    <source>
        <dbReference type="ARBA" id="ARBA00044899"/>
    </source>
</evidence>
<dbReference type="InterPro" id="IPR052187">
    <property type="entry name" value="MFSD1"/>
</dbReference>
<dbReference type="EMBL" id="JACIFD010000016">
    <property type="protein sequence ID" value="MBB4072139.1"/>
    <property type="molecule type" value="Genomic_DNA"/>
</dbReference>
<dbReference type="Pfam" id="PF07690">
    <property type="entry name" value="MFS_1"/>
    <property type="match status" value="1"/>
</dbReference>
<evidence type="ECO:0000256" key="7">
    <source>
        <dbReference type="ARBA" id="ARBA00023136"/>
    </source>
</evidence>
<dbReference type="GO" id="GO:0005886">
    <property type="term" value="C:plasma membrane"/>
    <property type="evidence" value="ECO:0007669"/>
    <property type="project" value="UniProtKB-SubCell"/>
</dbReference>
<protein>
    <recommendedName>
        <fullName evidence="22">Lysosomal dipeptide transporter MFSD1</fullName>
    </recommendedName>
    <alternativeName>
        <fullName evidence="23">Major facilitator superfamily domain-containing protein 1</fullName>
    </alternativeName>
</protein>
<evidence type="ECO:0000256" key="4">
    <source>
        <dbReference type="ARBA" id="ARBA00022448"/>
    </source>
</evidence>
<comment type="function">
    <text evidence="24">Lysosomal dipeptide uniporter that selectively exports lysine, arginine or histidine-containing dipeptides with a net positive charge from the lysosome lumen into the cytosol. Could play a role in a specific type of protein O-glycosylation indirectly regulating macrophages migration and tissue invasion. Also essential for liver homeostasis.</text>
</comment>